<feature type="binding site" evidence="3">
    <location>
        <position position="88"/>
    </location>
    <ligand>
        <name>Zn(2+)</name>
        <dbReference type="ChEBI" id="CHEBI:29105"/>
        <label>1</label>
    </ligand>
</feature>
<dbReference type="SUPFAM" id="SSF53187">
    <property type="entry name" value="Zn-dependent exopeptidases"/>
    <property type="match status" value="1"/>
</dbReference>
<dbReference type="PANTHER" id="PTHR32494">
    <property type="entry name" value="ALLANTOATE DEIMINASE-RELATED"/>
    <property type="match status" value="1"/>
</dbReference>
<feature type="binding site" evidence="4">
    <location>
        <position position="213"/>
    </location>
    <ligand>
        <name>allantoate</name>
        <dbReference type="ChEBI" id="CHEBI:17536"/>
    </ligand>
</feature>
<evidence type="ECO:0000259" key="5">
    <source>
        <dbReference type="Pfam" id="PF07687"/>
    </source>
</evidence>
<dbReference type="GO" id="GO:0016813">
    <property type="term" value="F:hydrolase activity, acting on carbon-nitrogen (but not peptide) bonds, in linear amidines"/>
    <property type="evidence" value="ECO:0007669"/>
    <property type="project" value="InterPro"/>
</dbReference>
<evidence type="ECO:0000256" key="1">
    <source>
        <dbReference type="ARBA" id="ARBA00006153"/>
    </source>
</evidence>
<name>A0A4V2SKT1_9BACL</name>
<evidence type="ECO:0000256" key="4">
    <source>
        <dbReference type="PIRSR" id="PIRSR001235-2"/>
    </source>
</evidence>
<dbReference type="PROSITE" id="PS00758">
    <property type="entry name" value="ARGE_DAPE_CPG2_1"/>
    <property type="match status" value="1"/>
</dbReference>
<dbReference type="PIRSF" id="PIRSF001235">
    <property type="entry name" value="Amidase_carbamoylase"/>
    <property type="match status" value="1"/>
</dbReference>
<keyword evidence="2 6" id="KW-0378">Hydrolase</keyword>
<feature type="binding site" evidence="3">
    <location>
        <position position="381"/>
    </location>
    <ligand>
        <name>Zn(2+)</name>
        <dbReference type="ChEBI" id="CHEBI:29105"/>
        <label>2</label>
    </ligand>
</feature>
<feature type="binding site" evidence="3">
    <location>
        <position position="88"/>
    </location>
    <ligand>
        <name>Zn(2+)</name>
        <dbReference type="ChEBI" id="CHEBI:29105"/>
        <label>2</label>
    </ligand>
</feature>
<dbReference type="Proteomes" id="UP000295416">
    <property type="component" value="Unassembled WGS sequence"/>
</dbReference>
<evidence type="ECO:0000256" key="2">
    <source>
        <dbReference type="ARBA" id="ARBA00022801"/>
    </source>
</evidence>
<sequence length="429" mass="46621">MNLNRIAQTLRQFNHIGFSEQGVNRLAFSPDEIKVKELFHKLCSEAGMTVRTDECGNVIARREGKHPEWPPVAVGSHLDTVFNGGQYDGTTGVVLGLELVRSLNDKGVQTDHPIEVICFTSEESSRFGISTIGSKAMAGKLDLEKLLKVKDHNGVTFSEAIGQAGLHSKRLENASRAGLEMKAFFEVHIEQGPRLEMEGKKIGVVTGIAAPTRLNVTVKGKASHSGTTPMSYRKDALLGAAEIILNVEQEVKRNGGNNTVATVGDCMVAPGAMNVVPEKAELIIDIRGTSYEAKSKVLNSLMTCFIRIEKKRGLDINWEVLSDEKPVILKEEVVDSLAESCEQLGMPYSRMTSGAGHDAMNMAAICPTGLIFIPCKDGLSHHKDEFALLEDIGTGGALLESEVLKWACQNNNPLAKCKNGGDFKLRHIT</sequence>
<comment type="caution">
    <text evidence="6">The sequence shown here is derived from an EMBL/GenBank/DDBJ whole genome shotgun (WGS) entry which is preliminary data.</text>
</comment>
<dbReference type="Gene3D" id="3.30.70.360">
    <property type="match status" value="1"/>
</dbReference>
<keyword evidence="7" id="KW-1185">Reference proteome</keyword>
<feature type="domain" description="Peptidase M20 dimerisation" evidence="5">
    <location>
        <begin position="214"/>
        <end position="303"/>
    </location>
</feature>
<dbReference type="GO" id="GO:0046872">
    <property type="term" value="F:metal ion binding"/>
    <property type="evidence" value="ECO:0007669"/>
    <property type="project" value="UniProtKB-KW"/>
</dbReference>
<comment type="cofactor">
    <cofactor evidence="3">
        <name>Zn(2+)</name>
        <dbReference type="ChEBI" id="CHEBI:29105"/>
    </cofactor>
    <text evidence="3">Binds 2 Zn(2+) ions per subunit.</text>
</comment>
<dbReference type="Gene3D" id="3.40.630.10">
    <property type="entry name" value="Zn peptidases"/>
    <property type="match status" value="1"/>
</dbReference>
<comment type="similarity">
    <text evidence="1">Belongs to the peptidase M20 family.</text>
</comment>
<dbReference type="NCBIfam" id="NF006771">
    <property type="entry name" value="PRK09290.1-5"/>
    <property type="match status" value="1"/>
</dbReference>
<dbReference type="Pfam" id="PF07687">
    <property type="entry name" value="M20_dimer"/>
    <property type="match status" value="1"/>
</dbReference>
<feature type="binding site" evidence="3">
    <location>
        <position position="77"/>
    </location>
    <ligand>
        <name>Zn(2+)</name>
        <dbReference type="ChEBI" id="CHEBI:29105"/>
        <label>1</label>
    </ligand>
</feature>
<dbReference type="Pfam" id="PF01546">
    <property type="entry name" value="Peptidase_M20"/>
    <property type="match status" value="1"/>
</dbReference>
<proteinExistence type="inferred from homology"/>
<dbReference type="SUPFAM" id="SSF55031">
    <property type="entry name" value="Bacterial exopeptidase dimerisation domain"/>
    <property type="match status" value="1"/>
</dbReference>
<organism evidence="6 7">
    <name type="scientific">Scopulibacillus darangshiensis</name>
    <dbReference type="NCBI Taxonomy" id="442528"/>
    <lineage>
        <taxon>Bacteria</taxon>
        <taxon>Bacillati</taxon>
        <taxon>Bacillota</taxon>
        <taxon>Bacilli</taxon>
        <taxon>Bacillales</taxon>
        <taxon>Sporolactobacillaceae</taxon>
        <taxon>Scopulibacillus</taxon>
    </lineage>
</organism>
<dbReference type="InterPro" id="IPR002933">
    <property type="entry name" value="Peptidase_M20"/>
</dbReference>
<dbReference type="NCBIfam" id="TIGR01879">
    <property type="entry name" value="hydantase"/>
    <property type="match status" value="1"/>
</dbReference>
<feature type="binding site" evidence="3">
    <location>
        <position position="188"/>
    </location>
    <ligand>
        <name>Zn(2+)</name>
        <dbReference type="ChEBI" id="CHEBI:29105"/>
        <label>1</label>
    </ligand>
</feature>
<keyword evidence="3" id="KW-0479">Metal-binding</keyword>
<reference evidence="6 7" key="1">
    <citation type="submission" date="2019-03" db="EMBL/GenBank/DDBJ databases">
        <title>Genomic Encyclopedia of Type Strains, Phase IV (KMG-IV): sequencing the most valuable type-strain genomes for metagenomic binning, comparative biology and taxonomic classification.</title>
        <authorList>
            <person name="Goeker M."/>
        </authorList>
    </citation>
    <scope>NUCLEOTIDE SEQUENCE [LARGE SCALE GENOMIC DNA]</scope>
    <source>
        <strain evidence="6 7">DSM 19377</strain>
    </source>
</reference>
<gene>
    <name evidence="6" type="ORF">EV207_1509</name>
</gene>
<evidence type="ECO:0000313" key="7">
    <source>
        <dbReference type="Proteomes" id="UP000295416"/>
    </source>
</evidence>
<feature type="binding site" evidence="3">
    <location>
        <position position="123"/>
    </location>
    <ligand>
        <name>Zn(2+)</name>
        <dbReference type="ChEBI" id="CHEBI:29105"/>
        <label>2</label>
    </ligand>
</feature>
<dbReference type="PANTHER" id="PTHR32494:SF5">
    <property type="entry name" value="ALLANTOATE AMIDOHYDROLASE"/>
    <property type="match status" value="1"/>
</dbReference>
<evidence type="ECO:0000256" key="3">
    <source>
        <dbReference type="PIRSR" id="PIRSR001235-1"/>
    </source>
</evidence>
<dbReference type="InterPro" id="IPR010158">
    <property type="entry name" value="Amidase_Cbmase"/>
</dbReference>
<dbReference type="CDD" id="cd03884">
    <property type="entry name" value="M20_bAS"/>
    <property type="match status" value="1"/>
</dbReference>
<dbReference type="RefSeq" id="WP_132747997.1">
    <property type="nucleotide sequence ID" value="NZ_SLXK01000050.1"/>
</dbReference>
<feature type="binding site" evidence="4">
    <location>
        <position position="287"/>
    </location>
    <ligand>
        <name>allantoate</name>
        <dbReference type="ChEBI" id="CHEBI:17536"/>
    </ligand>
</feature>
<protein>
    <submittedName>
        <fullName evidence="6">N-carbamoyl-L-amino-acid hydrolase</fullName>
    </submittedName>
</protein>
<feature type="binding site" evidence="4">
    <location>
        <position position="274"/>
    </location>
    <ligand>
        <name>allantoate</name>
        <dbReference type="ChEBI" id="CHEBI:17536"/>
    </ligand>
</feature>
<dbReference type="InterPro" id="IPR036264">
    <property type="entry name" value="Bact_exopeptidase_dim_dom"/>
</dbReference>
<accession>A0A4V2SKT1</accession>
<evidence type="ECO:0000313" key="6">
    <source>
        <dbReference type="EMBL" id="TCP20706.1"/>
    </source>
</evidence>
<dbReference type="InterPro" id="IPR011650">
    <property type="entry name" value="Peptidase_M20_dimer"/>
</dbReference>
<dbReference type="OrthoDB" id="9808195at2"/>
<dbReference type="InterPro" id="IPR001261">
    <property type="entry name" value="ArgE/DapE_CS"/>
</dbReference>
<dbReference type="AlphaFoldDB" id="A0A4V2SKT1"/>
<dbReference type="EMBL" id="SLXK01000050">
    <property type="protein sequence ID" value="TCP20706.1"/>
    <property type="molecule type" value="Genomic_DNA"/>
</dbReference>
<keyword evidence="3" id="KW-0862">Zinc</keyword>